<feature type="domain" description="Mixed lineage kinase" evidence="2">
    <location>
        <begin position="8"/>
        <end position="129"/>
    </location>
</feature>
<dbReference type="InterPro" id="IPR059179">
    <property type="entry name" value="MLKL-like_MCAfunc"/>
</dbReference>
<evidence type="ECO:0000313" key="4">
    <source>
        <dbReference type="Proteomes" id="UP001221898"/>
    </source>
</evidence>
<evidence type="ECO:0000256" key="1">
    <source>
        <dbReference type="SAM" id="Coils"/>
    </source>
</evidence>
<gene>
    <name evidence="3" type="ORF">AAFF_G00330600</name>
</gene>
<feature type="coiled-coil region" evidence="1">
    <location>
        <begin position="32"/>
        <end position="85"/>
    </location>
</feature>
<sequence>MEQVRKHVDPVLAVTQQLYALCGEERANGRLCARLAKRVKALECVLTALKAQDLGSDPEVLQQCMEELMVTLESAQELVKKYTSTSFVIRIIKGYNFWQEFKMLNKELDHTFQVLSLALHIDQQESLLKNILYCFCCTARPRYLLLNASPQYPDQ</sequence>
<evidence type="ECO:0000259" key="2">
    <source>
        <dbReference type="Pfam" id="PF22215"/>
    </source>
</evidence>
<organism evidence="3 4">
    <name type="scientific">Aldrovandia affinis</name>
    <dbReference type="NCBI Taxonomy" id="143900"/>
    <lineage>
        <taxon>Eukaryota</taxon>
        <taxon>Metazoa</taxon>
        <taxon>Chordata</taxon>
        <taxon>Craniata</taxon>
        <taxon>Vertebrata</taxon>
        <taxon>Euteleostomi</taxon>
        <taxon>Actinopterygii</taxon>
        <taxon>Neopterygii</taxon>
        <taxon>Teleostei</taxon>
        <taxon>Notacanthiformes</taxon>
        <taxon>Halosauridae</taxon>
        <taxon>Aldrovandia</taxon>
    </lineage>
</organism>
<dbReference type="AlphaFoldDB" id="A0AAD7R6H5"/>
<evidence type="ECO:0000313" key="3">
    <source>
        <dbReference type="EMBL" id="KAJ8367143.1"/>
    </source>
</evidence>
<name>A0AAD7R6H5_9TELE</name>
<dbReference type="Gene3D" id="1.20.930.20">
    <property type="entry name" value="Adaptor protein Cbl, N-terminal domain"/>
    <property type="match status" value="1"/>
</dbReference>
<dbReference type="GO" id="GO:0007166">
    <property type="term" value="P:cell surface receptor signaling pathway"/>
    <property type="evidence" value="ECO:0007669"/>
    <property type="project" value="InterPro"/>
</dbReference>
<proteinExistence type="predicted"/>
<dbReference type="EMBL" id="JAINUG010000501">
    <property type="protein sequence ID" value="KAJ8367143.1"/>
    <property type="molecule type" value="Genomic_DNA"/>
</dbReference>
<protein>
    <recommendedName>
        <fullName evidence="2">Mixed lineage kinase domain-containing protein</fullName>
    </recommendedName>
</protein>
<dbReference type="Proteomes" id="UP001221898">
    <property type="component" value="Unassembled WGS sequence"/>
</dbReference>
<accession>A0AAD7R6H5</accession>
<dbReference type="InterPro" id="IPR036537">
    <property type="entry name" value="Adaptor_Cbl_N_dom_sf"/>
</dbReference>
<reference evidence="3" key="1">
    <citation type="journal article" date="2023" name="Science">
        <title>Genome structures resolve the early diversification of teleost fishes.</title>
        <authorList>
            <person name="Parey E."/>
            <person name="Louis A."/>
            <person name="Montfort J."/>
            <person name="Bouchez O."/>
            <person name="Roques C."/>
            <person name="Iampietro C."/>
            <person name="Lluch J."/>
            <person name="Castinel A."/>
            <person name="Donnadieu C."/>
            <person name="Desvignes T."/>
            <person name="Floi Bucao C."/>
            <person name="Jouanno E."/>
            <person name="Wen M."/>
            <person name="Mejri S."/>
            <person name="Dirks R."/>
            <person name="Jansen H."/>
            <person name="Henkel C."/>
            <person name="Chen W.J."/>
            <person name="Zahm M."/>
            <person name="Cabau C."/>
            <person name="Klopp C."/>
            <person name="Thompson A.W."/>
            <person name="Robinson-Rechavi M."/>
            <person name="Braasch I."/>
            <person name="Lecointre G."/>
            <person name="Bobe J."/>
            <person name="Postlethwait J.H."/>
            <person name="Berthelot C."/>
            <person name="Roest Crollius H."/>
            <person name="Guiguen Y."/>
        </authorList>
    </citation>
    <scope>NUCLEOTIDE SEQUENCE</scope>
    <source>
        <strain evidence="3">NC1722</strain>
    </source>
</reference>
<comment type="caution">
    <text evidence="3">The sequence shown here is derived from an EMBL/GenBank/DDBJ whole genome shotgun (WGS) entry which is preliminary data.</text>
</comment>
<dbReference type="CDD" id="cd21037">
    <property type="entry name" value="MLKL_NTD"/>
    <property type="match status" value="1"/>
</dbReference>
<dbReference type="Pfam" id="PF22215">
    <property type="entry name" value="MLKL_N"/>
    <property type="match status" value="1"/>
</dbReference>
<dbReference type="InterPro" id="IPR054000">
    <property type="entry name" value="MLKL_N"/>
</dbReference>
<keyword evidence="4" id="KW-1185">Reference proteome</keyword>
<keyword evidence="1" id="KW-0175">Coiled coil</keyword>